<organism evidence="2 3">
    <name type="scientific">Aquifex aeolicus</name>
    <dbReference type="NCBI Taxonomy" id="63363"/>
    <lineage>
        <taxon>Bacteria</taxon>
        <taxon>Pseudomonadati</taxon>
        <taxon>Aquificota</taxon>
        <taxon>Aquificia</taxon>
        <taxon>Aquificales</taxon>
        <taxon>Aquificaceae</taxon>
        <taxon>Aquifex</taxon>
    </lineage>
</organism>
<sequence length="263" mass="31552">MDLKKEILVQILEFLEKDIKRKPLYHWIFQGLLYSFVIWIPLSLWVGYQKYTEIENLNKIKKEKLELFQLKKRQYQNYLSKLKDIKIAYRELKKYFKEEEIKLLKEKWDILLSKRSLLGKNNGKIIVQSLRYDSYNYPLKLSSFYKKWQSVSLPEIKFTSKAVEDFNKGVQIYYTKYLDLKEKPIIGDIKVSLNGNKIILTFEPNKNGLLKIEPIRLLGFISDIRKVPAYPAISFLKTRDKFSEWSQLYLGWFLKLNGKEVIR</sequence>
<evidence type="ECO:0000256" key="1">
    <source>
        <dbReference type="SAM" id="Phobius"/>
    </source>
</evidence>
<keyword evidence="1" id="KW-0812">Transmembrane</keyword>
<proteinExistence type="predicted"/>
<keyword evidence="1" id="KW-0472">Membrane</keyword>
<dbReference type="AlphaFoldDB" id="A0A9D0YNG6"/>
<reference evidence="2" key="1">
    <citation type="journal article" date="2020" name="ISME J.">
        <title>Gammaproteobacteria mediating utilization of methyl-, sulfur- and petroleum organic compounds in deep ocean hydrothermal plumes.</title>
        <authorList>
            <person name="Zhou Z."/>
            <person name="Liu Y."/>
            <person name="Pan J."/>
            <person name="Cron B.R."/>
            <person name="Toner B.M."/>
            <person name="Anantharaman K."/>
            <person name="Breier J.A."/>
            <person name="Dick G.J."/>
            <person name="Li M."/>
        </authorList>
    </citation>
    <scope>NUCLEOTIDE SEQUENCE</scope>
    <source>
        <strain evidence="2">SZUA-1501</strain>
    </source>
</reference>
<comment type="caution">
    <text evidence="2">The sequence shown here is derived from an EMBL/GenBank/DDBJ whole genome shotgun (WGS) entry which is preliminary data.</text>
</comment>
<name>A0A9D0YNG6_AQUAO</name>
<evidence type="ECO:0000313" key="3">
    <source>
        <dbReference type="Proteomes" id="UP000606463"/>
    </source>
</evidence>
<feature type="transmembrane region" description="Helical" evidence="1">
    <location>
        <begin position="24"/>
        <end position="48"/>
    </location>
</feature>
<accession>A0A9D0YNG6</accession>
<protein>
    <submittedName>
        <fullName evidence="2">Uncharacterized protein</fullName>
    </submittedName>
</protein>
<keyword evidence="1" id="KW-1133">Transmembrane helix</keyword>
<evidence type="ECO:0000313" key="2">
    <source>
        <dbReference type="EMBL" id="HIP97782.1"/>
    </source>
</evidence>
<gene>
    <name evidence="2" type="ORF">EYH37_00210</name>
</gene>
<dbReference type="EMBL" id="DQVE01000002">
    <property type="protein sequence ID" value="HIP97782.1"/>
    <property type="molecule type" value="Genomic_DNA"/>
</dbReference>
<dbReference type="Proteomes" id="UP000606463">
    <property type="component" value="Unassembled WGS sequence"/>
</dbReference>